<protein>
    <submittedName>
        <fullName evidence="1">Uncharacterized protein</fullName>
    </submittedName>
</protein>
<dbReference type="Proteomes" id="UP000041770">
    <property type="component" value="Unassembled WGS sequence"/>
</dbReference>
<reference evidence="1 2" key="1">
    <citation type="submission" date="2015-07" db="EMBL/GenBank/DDBJ databases">
        <authorList>
            <consortium name="Pathogen Informatics"/>
        </authorList>
    </citation>
    <scope>NUCLEOTIDE SEQUENCE [LARGE SCALE GENOMIC DNA]</scope>
    <source>
        <strain evidence="1 2">A316</strain>
    </source>
</reference>
<name>A0A656AC20_VIBCL</name>
<proteinExistence type="predicted"/>
<gene>
    <name evidence="1" type="ORF">ERS013200_02892</name>
</gene>
<organism evidence="1 2">
    <name type="scientific">Vibrio cholerae</name>
    <dbReference type="NCBI Taxonomy" id="666"/>
    <lineage>
        <taxon>Bacteria</taxon>
        <taxon>Pseudomonadati</taxon>
        <taxon>Pseudomonadota</taxon>
        <taxon>Gammaproteobacteria</taxon>
        <taxon>Vibrionales</taxon>
        <taxon>Vibrionaceae</taxon>
        <taxon>Vibrio</taxon>
    </lineage>
</organism>
<dbReference type="AlphaFoldDB" id="A0A656AC20"/>
<accession>A0A656AC20</accession>
<evidence type="ECO:0000313" key="1">
    <source>
        <dbReference type="EMBL" id="CSD01380.1"/>
    </source>
</evidence>
<evidence type="ECO:0000313" key="2">
    <source>
        <dbReference type="Proteomes" id="UP000041770"/>
    </source>
</evidence>
<dbReference type="EMBL" id="CWQY01000022">
    <property type="protein sequence ID" value="CSD01380.1"/>
    <property type="molecule type" value="Genomic_DNA"/>
</dbReference>
<sequence>MISPSKTQRFCIALLPAICANSILKNCVGKTKVYATLLKGWSVLQASTSTLCW</sequence>